<dbReference type="RefSeq" id="WP_123643362.1">
    <property type="nucleotide sequence ID" value="NZ_ML119089.1"/>
</dbReference>
<evidence type="ECO:0008006" key="3">
    <source>
        <dbReference type="Google" id="ProtNLM"/>
    </source>
</evidence>
<evidence type="ECO:0000313" key="1">
    <source>
        <dbReference type="EMBL" id="ROT98494.1"/>
    </source>
</evidence>
<evidence type="ECO:0000313" key="2">
    <source>
        <dbReference type="Proteomes" id="UP000268016"/>
    </source>
</evidence>
<sequence length="346" mass="39528">MKDMTGEPRHGDAVVLACDMGHLPFAAFAARRLLALEPDAFDVVIAMPDISAVPDWLRRGPARFVTIDLAALPEVPMVKDWISFGTYYRWTLPATLAGRYRTVLYLDTDTYLRRPGIGALFGGIDREVPLAAVSDFQRLVTYSAGREARVDAKIRDLGGREGQYYNAGVLLFQPEAFLAMDGPRRFAAAARENVRFLPVHRDQDQGAMNLAFADDILPLDPRMNWCSREWLNGRWVAEFDPAVLHFAGPGKPWNLQDHPYIASFAGEYRGFLDERFPEVRPKPAMRSEDWRFANPKYRWRFAEEVRQALYRRRLARKLRRAETRDAEGKRAKMQELIDAAAIRLPD</sequence>
<dbReference type="Gene3D" id="3.90.550.10">
    <property type="entry name" value="Spore Coat Polysaccharide Biosynthesis Protein SpsA, Chain A"/>
    <property type="match status" value="1"/>
</dbReference>
<name>A0A3N2QTG1_9RHOB</name>
<comment type="caution">
    <text evidence="1">The sequence shown here is derived from an EMBL/GenBank/DDBJ whole genome shotgun (WGS) entry which is preliminary data.</text>
</comment>
<dbReference type="SUPFAM" id="SSF53448">
    <property type="entry name" value="Nucleotide-diphospho-sugar transferases"/>
    <property type="match status" value="1"/>
</dbReference>
<dbReference type="InterPro" id="IPR002495">
    <property type="entry name" value="Glyco_trans_8"/>
</dbReference>
<reference evidence="1 2" key="1">
    <citation type="submission" date="2018-10" db="EMBL/GenBank/DDBJ databases">
        <title>Histidinibacterium lentulum gen. nov., sp. nov., a marine bacterium from the culture broth of Picochlorum sp. 122.</title>
        <authorList>
            <person name="Wang G."/>
        </authorList>
    </citation>
    <scope>NUCLEOTIDE SEQUENCE [LARGE SCALE GENOMIC DNA]</scope>
    <source>
        <strain evidence="1 2">B17</strain>
    </source>
</reference>
<dbReference type="Proteomes" id="UP000268016">
    <property type="component" value="Unassembled WGS sequence"/>
</dbReference>
<dbReference type="Pfam" id="PF01501">
    <property type="entry name" value="Glyco_transf_8"/>
    <property type="match status" value="1"/>
</dbReference>
<dbReference type="GO" id="GO:0016757">
    <property type="term" value="F:glycosyltransferase activity"/>
    <property type="evidence" value="ECO:0007669"/>
    <property type="project" value="InterPro"/>
</dbReference>
<dbReference type="OrthoDB" id="5672604at2"/>
<accession>A0A3N2QTG1</accession>
<keyword evidence="2" id="KW-1185">Reference proteome</keyword>
<organism evidence="1 2">
    <name type="scientific">Histidinibacterium lentulum</name>
    <dbReference type="NCBI Taxonomy" id="2480588"/>
    <lineage>
        <taxon>Bacteria</taxon>
        <taxon>Pseudomonadati</taxon>
        <taxon>Pseudomonadota</taxon>
        <taxon>Alphaproteobacteria</taxon>
        <taxon>Rhodobacterales</taxon>
        <taxon>Paracoccaceae</taxon>
        <taxon>Histidinibacterium</taxon>
    </lineage>
</organism>
<dbReference type="InterPro" id="IPR029044">
    <property type="entry name" value="Nucleotide-diphossugar_trans"/>
</dbReference>
<protein>
    <recommendedName>
        <fullName evidence="3">Glycosyltransferase family 8 protein</fullName>
    </recommendedName>
</protein>
<proteinExistence type="predicted"/>
<dbReference type="AlphaFoldDB" id="A0A3N2QTG1"/>
<gene>
    <name evidence="1" type="ORF">EAT49_16255</name>
</gene>
<dbReference type="EMBL" id="RDRB01000009">
    <property type="protein sequence ID" value="ROT98494.1"/>
    <property type="molecule type" value="Genomic_DNA"/>
</dbReference>